<dbReference type="InterPro" id="IPR000640">
    <property type="entry name" value="EFG_V-like"/>
</dbReference>
<feature type="domain" description="Tr-type G" evidence="6">
    <location>
        <begin position="7"/>
        <end position="278"/>
    </location>
</feature>
<dbReference type="InterPro" id="IPR053905">
    <property type="entry name" value="EF-G-like_DII"/>
</dbReference>
<evidence type="ECO:0000256" key="4">
    <source>
        <dbReference type="ARBA" id="ARBA00023134"/>
    </source>
</evidence>
<dbReference type="SUPFAM" id="SSF54980">
    <property type="entry name" value="EF-G C-terminal domain-like"/>
    <property type="match status" value="2"/>
</dbReference>
<gene>
    <name evidence="7" type="primary">fusA</name>
    <name evidence="7" type="ORF">FWJ32_12400</name>
</gene>
<dbReference type="FunFam" id="3.30.230.10:FF:000003">
    <property type="entry name" value="Elongation factor G"/>
    <property type="match status" value="1"/>
</dbReference>
<dbReference type="NCBIfam" id="NF009381">
    <property type="entry name" value="PRK12740.1-5"/>
    <property type="match status" value="1"/>
</dbReference>
<dbReference type="SMART" id="SM00838">
    <property type="entry name" value="EFG_C"/>
    <property type="match status" value="1"/>
</dbReference>
<dbReference type="CDD" id="cd03713">
    <property type="entry name" value="EFG_mtEFG_C"/>
    <property type="match status" value="1"/>
</dbReference>
<dbReference type="AlphaFoldDB" id="A0A5D8Q8K0"/>
<dbReference type="CDD" id="cd16262">
    <property type="entry name" value="EFG_III"/>
    <property type="match status" value="1"/>
</dbReference>
<dbReference type="Gene3D" id="3.30.70.240">
    <property type="match status" value="1"/>
</dbReference>
<dbReference type="Gene3D" id="3.30.70.870">
    <property type="entry name" value="Elongation Factor G (Translational Gtpase), domain 3"/>
    <property type="match status" value="1"/>
</dbReference>
<comment type="caution">
    <text evidence="7">The sequence shown here is derived from an EMBL/GenBank/DDBJ whole genome shotgun (WGS) entry which is preliminary data.</text>
</comment>
<dbReference type="SUPFAM" id="SSF50447">
    <property type="entry name" value="Translation proteins"/>
    <property type="match status" value="1"/>
</dbReference>
<keyword evidence="3" id="KW-0547">Nucleotide-binding</keyword>
<dbReference type="GO" id="GO:0005525">
    <property type="term" value="F:GTP binding"/>
    <property type="evidence" value="ECO:0007669"/>
    <property type="project" value="UniProtKB-UniRule"/>
</dbReference>
<dbReference type="InterPro" id="IPR005517">
    <property type="entry name" value="Transl_elong_EFG/EF2_IV"/>
</dbReference>
<sequence length="692" mass="76097">MKGYKPTSIRNAGIFAHGGAGKTTLSEALLYEAKAIDRMGRVSEGNTTMDYDPEEIQRQVSVSCAIAPLEWRDTRINLIDTPGYFDFEGDVVASLKAVDFGIVVVCASSGVEVGTEKVWTHLDKADLPKVVFINKMDRENANFDNTLSQLKDVFGNSVVALALPIGREAGFKGYVDLLSMKAFIRDGNKMRETAIPDDMADTVSSARDILVEAIAGTDEGLMEKFFDGEELTCEELKSGLKAALLNRDVVPVLVGAGQQGIGTDALLDFIVDYAPSPVDRGPVKGIDPSNGQEIFRKPEEAEPFSAFVFKTIADPFVGRLSIFRVVSGEISSDTSVYNPNKDTIEKLGQLYLIKGKKQIAVDRLIAGDIGAVSKLVATSTSDTLCDVNSKIKYPPIEFPEPSLEMAIEPKSKGDEEKINSGLSRLTEEDPTFIVERNVETGQTIIKGMGELHIEVIAKKLMNKFGVDCVLTQPKIPYRETIRGKAHVEGKHKKQTGGHGQYGHVWIDFEPTSEGDFIFEEKIFGGAVPKQYIPAVEKGLRESIKEGVLAGYPVVNVKATLVDGSYHPVDSSEMSFKIAASLAFKKGMEQADPVLLEPVMHVEVLVPEDYMGDVIGDINRRRGRILGMEPKDGLQLVIAEVPLAEMYKYGADLRSFTHARGSFKMWFERYEEVPAHIAEKIIEKARAEKEEER</sequence>
<dbReference type="Pfam" id="PF00679">
    <property type="entry name" value="EFG_C"/>
    <property type="match status" value="1"/>
</dbReference>
<dbReference type="Pfam" id="PF22042">
    <property type="entry name" value="EF-G_D2"/>
    <property type="match status" value="1"/>
</dbReference>
<dbReference type="PANTHER" id="PTHR43261:SF6">
    <property type="entry name" value="ELONGATION FACTOR G-LIKE PROTEIN"/>
    <property type="match status" value="1"/>
</dbReference>
<keyword evidence="7" id="KW-0648">Protein biosynthesis</keyword>
<name>A0A5D8Q8K0_9THEO</name>
<dbReference type="InterPro" id="IPR004540">
    <property type="entry name" value="Transl_elong_EFG/EF2"/>
</dbReference>
<dbReference type="EMBL" id="VTPS01000026">
    <property type="protein sequence ID" value="TZE80707.1"/>
    <property type="molecule type" value="Genomic_DNA"/>
</dbReference>
<dbReference type="InterPro" id="IPR027417">
    <property type="entry name" value="P-loop_NTPase"/>
</dbReference>
<dbReference type="FunFam" id="3.30.70.240:FF:000001">
    <property type="entry name" value="Elongation factor G"/>
    <property type="match status" value="1"/>
</dbReference>
<dbReference type="RefSeq" id="WP_149546283.1">
    <property type="nucleotide sequence ID" value="NZ_VTPS01000026.1"/>
</dbReference>
<dbReference type="NCBIfam" id="TIGR00484">
    <property type="entry name" value="EF-G"/>
    <property type="match status" value="1"/>
</dbReference>
<dbReference type="PROSITE" id="PS51722">
    <property type="entry name" value="G_TR_2"/>
    <property type="match status" value="1"/>
</dbReference>
<dbReference type="NCBIfam" id="TIGR00231">
    <property type="entry name" value="small_GTP"/>
    <property type="match status" value="1"/>
</dbReference>
<dbReference type="SUPFAM" id="SSF52540">
    <property type="entry name" value="P-loop containing nucleoside triphosphate hydrolases"/>
    <property type="match status" value="1"/>
</dbReference>
<evidence type="ECO:0000259" key="6">
    <source>
        <dbReference type="PROSITE" id="PS51722"/>
    </source>
</evidence>
<dbReference type="PRINTS" id="PR00315">
    <property type="entry name" value="ELONGATNFCT"/>
</dbReference>
<accession>A0A5D8Q8K0</accession>
<dbReference type="GO" id="GO:0003924">
    <property type="term" value="F:GTPase activity"/>
    <property type="evidence" value="ECO:0007669"/>
    <property type="project" value="InterPro"/>
</dbReference>
<dbReference type="Gene3D" id="3.30.230.10">
    <property type="match status" value="1"/>
</dbReference>
<dbReference type="SUPFAM" id="SSF54211">
    <property type="entry name" value="Ribosomal protein S5 domain 2-like"/>
    <property type="match status" value="1"/>
</dbReference>
<dbReference type="NCBIfam" id="NF009891">
    <property type="entry name" value="PRK13351.1-1"/>
    <property type="match status" value="1"/>
</dbReference>
<dbReference type="InterPro" id="IPR005225">
    <property type="entry name" value="Small_GTP-bd"/>
</dbReference>
<dbReference type="Gene3D" id="2.40.30.10">
    <property type="entry name" value="Translation factors"/>
    <property type="match status" value="1"/>
</dbReference>
<reference evidence="7 8" key="1">
    <citation type="submission" date="2019-08" db="EMBL/GenBank/DDBJ databases">
        <title>Calorimonas adulescens gen. nov., sp. nov., an anaerobic thermophilic bacterium from Sakhalin hot spring.</title>
        <authorList>
            <person name="Khomyakova M.A."/>
            <person name="Merkel A.Y."/>
            <person name="Novikov A."/>
            <person name="Bonch-Osmolovskaya E.A."/>
            <person name="Slobodkin A.I."/>
        </authorList>
    </citation>
    <scope>NUCLEOTIDE SEQUENCE [LARGE SCALE GENOMIC DNA]</scope>
    <source>
        <strain evidence="7 8">A05MB</strain>
    </source>
</reference>
<dbReference type="InterPro" id="IPR047872">
    <property type="entry name" value="EFG_IV"/>
</dbReference>
<evidence type="ECO:0000256" key="3">
    <source>
        <dbReference type="ARBA" id="ARBA00022741"/>
    </source>
</evidence>
<comment type="similarity">
    <text evidence="1">Belongs to the TRAFAC class translation factor GTPase superfamily. Classic translation factor GTPase family. EF-G/EF-2 subfamily.</text>
</comment>
<dbReference type="InterPro" id="IPR000795">
    <property type="entry name" value="T_Tr_GTP-bd_dom"/>
</dbReference>
<dbReference type="Gene3D" id="3.40.50.300">
    <property type="entry name" value="P-loop containing nucleotide triphosphate hydrolases"/>
    <property type="match status" value="1"/>
</dbReference>
<dbReference type="InterPro" id="IPR014721">
    <property type="entry name" value="Ribsml_uS5_D2-typ_fold_subgr"/>
</dbReference>
<evidence type="ECO:0000256" key="1">
    <source>
        <dbReference type="ARBA" id="ARBA00005870"/>
    </source>
</evidence>
<protein>
    <recommendedName>
        <fullName evidence="2 5">Elongation factor G</fullName>
    </recommendedName>
</protein>
<dbReference type="CDD" id="cd01434">
    <property type="entry name" value="EFG_mtEFG1_IV"/>
    <property type="match status" value="1"/>
</dbReference>
<dbReference type="Pfam" id="PF14492">
    <property type="entry name" value="EFG_III"/>
    <property type="match status" value="1"/>
</dbReference>
<evidence type="ECO:0000313" key="8">
    <source>
        <dbReference type="Proteomes" id="UP000322976"/>
    </source>
</evidence>
<dbReference type="GO" id="GO:0032790">
    <property type="term" value="P:ribosome disassembly"/>
    <property type="evidence" value="ECO:0007669"/>
    <property type="project" value="TreeGrafter"/>
</dbReference>
<dbReference type="CDD" id="cd04170">
    <property type="entry name" value="EF-G_bact"/>
    <property type="match status" value="1"/>
</dbReference>
<keyword evidence="7" id="KW-0251">Elongation factor</keyword>
<evidence type="ECO:0000256" key="5">
    <source>
        <dbReference type="NCBIfam" id="TIGR00484"/>
    </source>
</evidence>
<dbReference type="Pfam" id="PF03764">
    <property type="entry name" value="EFG_IV"/>
    <property type="match status" value="1"/>
</dbReference>
<dbReference type="CDD" id="cd04088">
    <property type="entry name" value="EFG_mtEFG_II"/>
    <property type="match status" value="1"/>
</dbReference>
<evidence type="ECO:0000256" key="2">
    <source>
        <dbReference type="ARBA" id="ARBA00017872"/>
    </source>
</evidence>
<dbReference type="PANTHER" id="PTHR43261">
    <property type="entry name" value="TRANSLATION ELONGATION FACTOR G-RELATED"/>
    <property type="match status" value="1"/>
</dbReference>
<dbReference type="GO" id="GO:0003746">
    <property type="term" value="F:translation elongation factor activity"/>
    <property type="evidence" value="ECO:0007669"/>
    <property type="project" value="UniProtKB-UniRule"/>
</dbReference>
<dbReference type="InterPro" id="IPR041095">
    <property type="entry name" value="EFG_II"/>
</dbReference>
<dbReference type="SMART" id="SM00889">
    <property type="entry name" value="EFG_IV"/>
    <property type="match status" value="1"/>
</dbReference>
<dbReference type="InterPro" id="IPR035647">
    <property type="entry name" value="EFG_III/V"/>
</dbReference>
<dbReference type="Pfam" id="PF00009">
    <property type="entry name" value="GTP_EFTU"/>
    <property type="match status" value="1"/>
</dbReference>
<proteinExistence type="inferred from homology"/>
<evidence type="ECO:0000313" key="7">
    <source>
        <dbReference type="EMBL" id="TZE80707.1"/>
    </source>
</evidence>
<keyword evidence="4" id="KW-0342">GTP-binding</keyword>
<dbReference type="NCBIfam" id="NF009379">
    <property type="entry name" value="PRK12740.1-3"/>
    <property type="match status" value="1"/>
</dbReference>
<dbReference type="Proteomes" id="UP000322976">
    <property type="component" value="Unassembled WGS sequence"/>
</dbReference>
<dbReference type="InterPro" id="IPR020568">
    <property type="entry name" value="Ribosomal_Su5_D2-typ_SF"/>
</dbReference>
<keyword evidence="8" id="KW-1185">Reference proteome</keyword>
<dbReference type="InterPro" id="IPR009000">
    <property type="entry name" value="Transl_B-barrel_sf"/>
</dbReference>
<organism evidence="7 8">
    <name type="scientific">Calorimonas adulescens</name>
    <dbReference type="NCBI Taxonomy" id="2606906"/>
    <lineage>
        <taxon>Bacteria</taxon>
        <taxon>Bacillati</taxon>
        <taxon>Bacillota</taxon>
        <taxon>Clostridia</taxon>
        <taxon>Thermoanaerobacterales</taxon>
        <taxon>Thermoanaerobacteraceae</taxon>
        <taxon>Calorimonas</taxon>
    </lineage>
</organism>
<dbReference type="InterPro" id="IPR009022">
    <property type="entry name" value="EFG_III"/>
</dbReference>
<dbReference type="InterPro" id="IPR035649">
    <property type="entry name" value="EFG_V"/>
</dbReference>